<name>A0A2P2PDA4_RHIMU</name>
<evidence type="ECO:0000313" key="1">
    <source>
        <dbReference type="EMBL" id="MBX52730.1"/>
    </source>
</evidence>
<accession>A0A2P2PDA4</accession>
<dbReference type="AlphaFoldDB" id="A0A2P2PDA4"/>
<protein>
    <submittedName>
        <fullName evidence="1">Uncharacterized protein</fullName>
    </submittedName>
</protein>
<proteinExistence type="predicted"/>
<reference evidence="1" key="1">
    <citation type="submission" date="2018-02" db="EMBL/GenBank/DDBJ databases">
        <title>Rhizophora mucronata_Transcriptome.</title>
        <authorList>
            <person name="Meera S.P."/>
            <person name="Sreeshan A."/>
            <person name="Augustine A."/>
        </authorList>
    </citation>
    <scope>NUCLEOTIDE SEQUENCE</scope>
    <source>
        <tissue evidence="1">Leaf</tissue>
    </source>
</reference>
<sequence length="42" mass="5313">MYIHNYLFFLSRLHLNRIIIWEWPFCSRNFKERLINGTDNLK</sequence>
<organism evidence="1">
    <name type="scientific">Rhizophora mucronata</name>
    <name type="common">Asiatic mangrove</name>
    <dbReference type="NCBI Taxonomy" id="61149"/>
    <lineage>
        <taxon>Eukaryota</taxon>
        <taxon>Viridiplantae</taxon>
        <taxon>Streptophyta</taxon>
        <taxon>Embryophyta</taxon>
        <taxon>Tracheophyta</taxon>
        <taxon>Spermatophyta</taxon>
        <taxon>Magnoliopsida</taxon>
        <taxon>eudicotyledons</taxon>
        <taxon>Gunneridae</taxon>
        <taxon>Pentapetalae</taxon>
        <taxon>rosids</taxon>
        <taxon>fabids</taxon>
        <taxon>Malpighiales</taxon>
        <taxon>Rhizophoraceae</taxon>
        <taxon>Rhizophora</taxon>
    </lineage>
</organism>
<dbReference type="EMBL" id="GGEC01072246">
    <property type="protein sequence ID" value="MBX52730.1"/>
    <property type="molecule type" value="Transcribed_RNA"/>
</dbReference>